<evidence type="ECO:0000256" key="1">
    <source>
        <dbReference type="ARBA" id="ARBA00008889"/>
    </source>
</evidence>
<comment type="similarity">
    <text evidence="1">Belongs to the universal ribosomal protein uL10 family.</text>
</comment>
<evidence type="ECO:0000313" key="2">
    <source>
        <dbReference type="EMBL" id="KAF4594485.1"/>
    </source>
</evidence>
<dbReference type="InterPro" id="IPR043141">
    <property type="entry name" value="Ribosomal_uL10-like_sf"/>
</dbReference>
<name>A0A8H4QBF7_9HYPO</name>
<dbReference type="AlphaFoldDB" id="A0A8H4QBF7"/>
<dbReference type="Gene3D" id="3.30.70.1730">
    <property type="match status" value="1"/>
</dbReference>
<dbReference type="OrthoDB" id="360689at2759"/>
<organism evidence="2 3">
    <name type="scientific">Ophiocordyceps camponoti-floridani</name>
    <dbReference type="NCBI Taxonomy" id="2030778"/>
    <lineage>
        <taxon>Eukaryota</taxon>
        <taxon>Fungi</taxon>
        <taxon>Dikarya</taxon>
        <taxon>Ascomycota</taxon>
        <taxon>Pezizomycotina</taxon>
        <taxon>Sordariomycetes</taxon>
        <taxon>Hypocreomycetidae</taxon>
        <taxon>Hypocreales</taxon>
        <taxon>Ophiocordycipitaceae</taxon>
        <taxon>Ophiocordyceps</taxon>
    </lineage>
</organism>
<accession>A0A8H4QBF7</accession>
<protein>
    <submittedName>
        <fullName evidence="2">Uncharacterized protein</fullName>
    </submittedName>
</protein>
<gene>
    <name evidence="2" type="ORF">GQ602_000098</name>
</gene>
<keyword evidence="3" id="KW-1185">Reference proteome</keyword>
<dbReference type="Proteomes" id="UP000562929">
    <property type="component" value="Unassembled WGS sequence"/>
</dbReference>
<dbReference type="PANTHER" id="PTHR11560">
    <property type="entry name" value="39S RIBOSOMAL PROTEIN L10, MITOCHONDRIAL"/>
    <property type="match status" value="1"/>
</dbReference>
<comment type="caution">
    <text evidence="2">The sequence shown here is derived from an EMBL/GenBank/DDBJ whole genome shotgun (WGS) entry which is preliminary data.</text>
</comment>
<sequence>MLSGSSRLARPRLRQLTSRISSCQTLLSTVAQSSARTFGDSLSIPPSTQPPSARPIETRKSQLIRTYTSLLRSTPVIVLFQHSNLTAEEWGAVRRELSRALAAVPASDIAGQPELYKAVQLQVLTTNMFNVALKITEFYNPQAASSQGEALTHDLSKTVYDAMRTLQVPPESPYAQLEPLMVGPLAALLLPAVSPAYLSAALRVLAPVPGKFPAPTRRKCPSYHDPVCQNGLAKLVLFGGRVERTILDRAGVDWVAGLAGGLDGLRGQLISILHGAGLGLTTTLESSGRSIWLALEGRKNQLEKEKAPDSE</sequence>
<dbReference type="InterPro" id="IPR047865">
    <property type="entry name" value="Ribosomal_uL10_bac_type"/>
</dbReference>
<reference evidence="2 3" key="1">
    <citation type="journal article" date="2020" name="G3 (Bethesda)">
        <title>Genetic Underpinnings of Host Manipulation by Ophiocordyceps as Revealed by Comparative Transcriptomics.</title>
        <authorList>
            <person name="Will I."/>
            <person name="Das B."/>
            <person name="Trinh T."/>
            <person name="Brachmann A."/>
            <person name="Ohm R.A."/>
            <person name="de Bekker C."/>
        </authorList>
    </citation>
    <scope>NUCLEOTIDE SEQUENCE [LARGE SCALE GENOMIC DNA]</scope>
    <source>
        <strain evidence="2 3">EC05</strain>
    </source>
</reference>
<dbReference type="EMBL" id="JAACLJ010000001">
    <property type="protein sequence ID" value="KAF4594485.1"/>
    <property type="molecule type" value="Genomic_DNA"/>
</dbReference>
<evidence type="ECO:0000313" key="3">
    <source>
        <dbReference type="Proteomes" id="UP000562929"/>
    </source>
</evidence>
<dbReference type="SUPFAM" id="SSF160369">
    <property type="entry name" value="Ribosomal protein L10-like"/>
    <property type="match status" value="1"/>
</dbReference>
<proteinExistence type="inferred from homology"/>